<dbReference type="OrthoDB" id="5823882at2"/>
<evidence type="ECO:0000313" key="2">
    <source>
        <dbReference type="Proteomes" id="UP000027192"/>
    </source>
</evidence>
<accession>A0A066RSL0</accession>
<sequence>MATYQFFTKKKAYTYLLVDMPDYWESESQLLQQGFEKEKFLISAPETSEAIQKYRAVEQCRRKHQSSAFDFMFDMITFSSDH</sequence>
<dbReference type="RefSeq" id="WP_036748094.1">
    <property type="nucleotide sequence ID" value="NZ_JAGSGC010000011.1"/>
</dbReference>
<evidence type="ECO:0000313" key="1">
    <source>
        <dbReference type="EMBL" id="KDM93329.1"/>
    </source>
</evidence>
<keyword evidence="2" id="KW-1185">Reference proteome</keyword>
<name>A0A066RSL0_9GAMM</name>
<dbReference type="EMBL" id="JMIB01000003">
    <property type="protein sequence ID" value="KDM93329.1"/>
    <property type="molecule type" value="Genomic_DNA"/>
</dbReference>
<protein>
    <submittedName>
        <fullName evidence="1">Uncharacterized protein</fullName>
    </submittedName>
</protein>
<reference evidence="1 2" key="1">
    <citation type="submission" date="2014-04" db="EMBL/GenBank/DDBJ databases">
        <title>Draft genome sequence of Photobacterium halotolerans S2753: a solonamide, ngercheumicin and holomycin producer.</title>
        <authorList>
            <person name="Machado H.R."/>
            <person name="Gram L."/>
        </authorList>
    </citation>
    <scope>NUCLEOTIDE SEQUENCE [LARGE SCALE GENOMIC DNA]</scope>
    <source>
        <strain evidence="1 2">S2753</strain>
    </source>
</reference>
<dbReference type="Proteomes" id="UP000027192">
    <property type="component" value="Unassembled WGS sequence"/>
</dbReference>
<dbReference type="STRING" id="1654360.EA58_01580"/>
<proteinExistence type="predicted"/>
<gene>
    <name evidence="1" type="ORF">EA58_01580</name>
</gene>
<comment type="caution">
    <text evidence="1">The sequence shown here is derived from an EMBL/GenBank/DDBJ whole genome shotgun (WGS) entry which is preliminary data.</text>
</comment>
<dbReference type="AlphaFoldDB" id="A0A066RSL0"/>
<organism evidence="1 2">
    <name type="scientific">Photobacterium galatheae</name>
    <dbReference type="NCBI Taxonomy" id="1654360"/>
    <lineage>
        <taxon>Bacteria</taxon>
        <taxon>Pseudomonadati</taxon>
        <taxon>Pseudomonadota</taxon>
        <taxon>Gammaproteobacteria</taxon>
        <taxon>Vibrionales</taxon>
        <taxon>Vibrionaceae</taxon>
        <taxon>Photobacterium</taxon>
    </lineage>
</organism>